<dbReference type="Proteomes" id="UP000823046">
    <property type="component" value="Unassembled WGS sequence"/>
</dbReference>
<keyword evidence="4" id="KW-0539">Nucleus</keyword>
<keyword evidence="3" id="KW-0804">Transcription</keyword>
<gene>
    <name evidence="5" type="ORF">IE077_000480</name>
</gene>
<dbReference type="Gene3D" id="6.10.280.10">
    <property type="entry name" value="Mediator complex, subunit Med21"/>
    <property type="match status" value="1"/>
</dbReference>
<evidence type="ECO:0000256" key="4">
    <source>
        <dbReference type="ARBA" id="ARBA00023242"/>
    </source>
</evidence>
<organism evidence="5 6">
    <name type="scientific">Cardiosporidium cionae</name>
    <dbReference type="NCBI Taxonomy" id="476202"/>
    <lineage>
        <taxon>Eukaryota</taxon>
        <taxon>Sar</taxon>
        <taxon>Alveolata</taxon>
        <taxon>Apicomplexa</taxon>
        <taxon>Aconoidasida</taxon>
        <taxon>Nephromycida</taxon>
        <taxon>Cardiosporidium</taxon>
    </lineage>
</organism>
<keyword evidence="2" id="KW-0805">Transcription regulation</keyword>
<dbReference type="EMBL" id="JADAQX010000032">
    <property type="protein sequence ID" value="KAF8822666.1"/>
    <property type="molecule type" value="Genomic_DNA"/>
</dbReference>
<comment type="subcellular location">
    <subcellularLocation>
        <location evidence="1">Nucleus</location>
    </subcellularLocation>
</comment>
<reference evidence="5 6" key="1">
    <citation type="journal article" date="2020" name="bioRxiv">
        <title>Metabolic contributions of an alphaproteobacterial endosymbiont in the apicomplexan Cardiosporidium cionae.</title>
        <authorList>
            <person name="Hunter E.S."/>
            <person name="Paight C.J."/>
            <person name="Lane C.E."/>
        </authorList>
    </citation>
    <scope>NUCLEOTIDE SEQUENCE [LARGE SCALE GENOMIC DNA]</scope>
    <source>
        <strain evidence="5">ESH_2018</strain>
    </source>
</reference>
<sequence>MNSSSGIAPPFPSPPAEDCITRLQFLLSNSLTVFVDSIHSLSVNSQSLEAKDSLHDGKFLGLSETANDSILSHAQRLGLMLQLIDSEIVRLPNAPKADVELAEEIFKLHEENDEVANQLQELADTALPLYEAIRIKLRSHVNYAASQLDEAVTNRFLN</sequence>
<dbReference type="SUPFAM" id="SSF140718">
    <property type="entry name" value="Mediator hinge subcomplex-like"/>
    <property type="match status" value="1"/>
</dbReference>
<dbReference type="InterPro" id="IPR037212">
    <property type="entry name" value="Med7/Med21-like"/>
</dbReference>
<evidence type="ECO:0000256" key="2">
    <source>
        <dbReference type="ARBA" id="ARBA00023015"/>
    </source>
</evidence>
<evidence type="ECO:0000313" key="6">
    <source>
        <dbReference type="Proteomes" id="UP000823046"/>
    </source>
</evidence>
<evidence type="ECO:0000313" key="5">
    <source>
        <dbReference type="EMBL" id="KAF8822666.1"/>
    </source>
</evidence>
<comment type="caution">
    <text evidence="5">The sequence shown here is derived from an EMBL/GenBank/DDBJ whole genome shotgun (WGS) entry which is preliminary data.</text>
</comment>
<evidence type="ECO:0000256" key="3">
    <source>
        <dbReference type="ARBA" id="ARBA00023163"/>
    </source>
</evidence>
<accession>A0ABQ7JF73</accession>
<evidence type="ECO:0000256" key="1">
    <source>
        <dbReference type="ARBA" id="ARBA00004123"/>
    </source>
</evidence>
<protein>
    <recommendedName>
        <fullName evidence="7">Mediator of RNA polymerase II transcription subunit 21</fullName>
    </recommendedName>
</protein>
<evidence type="ECO:0008006" key="7">
    <source>
        <dbReference type="Google" id="ProtNLM"/>
    </source>
</evidence>
<proteinExistence type="predicted"/>
<name>A0ABQ7JF73_9APIC</name>
<keyword evidence="6" id="KW-1185">Reference proteome</keyword>